<dbReference type="Gene3D" id="3.30.420.10">
    <property type="entry name" value="Ribonuclease H-like superfamily/Ribonuclease H"/>
    <property type="match status" value="1"/>
</dbReference>
<gene>
    <name evidence="2" type="ordered locus">HCH_01460</name>
</gene>
<dbReference type="InterPro" id="IPR038717">
    <property type="entry name" value="Tc1-like_DDE_dom"/>
</dbReference>
<proteinExistence type="predicted"/>
<dbReference type="STRING" id="349521.HCH_01460"/>
<dbReference type="OrthoDB" id="5296404at2"/>
<dbReference type="EMBL" id="CP000155">
    <property type="protein sequence ID" value="ABC28319.1"/>
    <property type="molecule type" value="Genomic_DNA"/>
</dbReference>
<dbReference type="InterPro" id="IPR047655">
    <property type="entry name" value="Transpos_IS630-like"/>
</dbReference>
<dbReference type="AlphaFoldDB" id="Q2SM05"/>
<dbReference type="GO" id="GO:0003676">
    <property type="term" value="F:nucleic acid binding"/>
    <property type="evidence" value="ECO:0007669"/>
    <property type="project" value="InterPro"/>
</dbReference>
<protein>
    <submittedName>
        <fullName evidence="2">Transposase and inactivated derivatives</fullName>
    </submittedName>
</protein>
<dbReference type="RefSeq" id="WP_011395392.1">
    <property type="nucleotide sequence ID" value="NC_007645.1"/>
</dbReference>
<sequence>MPRLSTSTATLFRFRFSLRALRDEDAFHQFQGFAKELQSWEDAGEIDLYYFDESGFSQRSNLPYGWSPVGQSTRLKSYSHSKRLNVLGFMNRRQKLIFHTTEERVDSAQVVALFNKLAESKDPLKNAVVLLDNASVHRSAEFRRHRWDWMDKSIWPIYFPKYSPELNLIEILWRKVKYNWLPLGSHETFERLKESVTDVLSKFGQEYKINFI</sequence>
<evidence type="ECO:0000313" key="2">
    <source>
        <dbReference type="EMBL" id="ABC28319.1"/>
    </source>
</evidence>
<organism evidence="2 3">
    <name type="scientific">Hahella chejuensis (strain KCTC 2396)</name>
    <dbReference type="NCBI Taxonomy" id="349521"/>
    <lineage>
        <taxon>Bacteria</taxon>
        <taxon>Pseudomonadati</taxon>
        <taxon>Pseudomonadota</taxon>
        <taxon>Gammaproteobacteria</taxon>
        <taxon>Oceanospirillales</taxon>
        <taxon>Hahellaceae</taxon>
        <taxon>Hahella</taxon>
    </lineage>
</organism>
<dbReference type="KEGG" id="hch:HCH_01460"/>
<dbReference type="NCBIfam" id="NF033545">
    <property type="entry name" value="transpos_IS630"/>
    <property type="match status" value="1"/>
</dbReference>
<reference evidence="2 3" key="1">
    <citation type="journal article" date="2005" name="Nucleic Acids Res.">
        <title>Genomic blueprint of Hahella chejuensis, a marine microbe producing an algicidal agent.</title>
        <authorList>
            <person name="Jeong H."/>
            <person name="Yim J.H."/>
            <person name="Lee C."/>
            <person name="Choi S.-H."/>
            <person name="Park Y.K."/>
            <person name="Yoon S.H."/>
            <person name="Hur C.-G."/>
            <person name="Kang H.-Y."/>
            <person name="Kim D."/>
            <person name="Lee H.H."/>
            <person name="Park K.H."/>
            <person name="Park S.-H."/>
            <person name="Park H.-S."/>
            <person name="Lee H.K."/>
            <person name="Oh T.K."/>
            <person name="Kim J.F."/>
        </authorList>
    </citation>
    <scope>NUCLEOTIDE SEQUENCE [LARGE SCALE GENOMIC DNA]</scope>
    <source>
        <strain evidence="2 3">KCTC 2396</strain>
    </source>
</reference>
<dbReference type="InterPro" id="IPR036397">
    <property type="entry name" value="RNaseH_sf"/>
</dbReference>
<accession>Q2SM05</accession>
<keyword evidence="3" id="KW-1185">Reference proteome</keyword>
<name>Q2SM05_HAHCH</name>
<feature type="domain" description="Tc1-like transposase DDE" evidence="1">
    <location>
        <begin position="47"/>
        <end position="193"/>
    </location>
</feature>
<dbReference type="eggNOG" id="COG3335">
    <property type="taxonomic scope" value="Bacteria"/>
</dbReference>
<evidence type="ECO:0000259" key="1">
    <source>
        <dbReference type="Pfam" id="PF13358"/>
    </source>
</evidence>
<dbReference type="HOGENOM" id="CLU_056788_15_1_6"/>
<dbReference type="Pfam" id="PF13358">
    <property type="entry name" value="DDE_3"/>
    <property type="match status" value="1"/>
</dbReference>
<evidence type="ECO:0000313" key="3">
    <source>
        <dbReference type="Proteomes" id="UP000000238"/>
    </source>
</evidence>
<dbReference type="Proteomes" id="UP000000238">
    <property type="component" value="Chromosome"/>
</dbReference>